<dbReference type="EMBL" id="BAAAMU010000172">
    <property type="protein sequence ID" value="GAA1690611.1"/>
    <property type="molecule type" value="Genomic_DNA"/>
</dbReference>
<organism evidence="1 2">
    <name type="scientific">Nonomuraea maheshkhaliensis</name>
    <dbReference type="NCBI Taxonomy" id="419590"/>
    <lineage>
        <taxon>Bacteria</taxon>
        <taxon>Bacillati</taxon>
        <taxon>Actinomycetota</taxon>
        <taxon>Actinomycetes</taxon>
        <taxon>Streptosporangiales</taxon>
        <taxon>Streptosporangiaceae</taxon>
        <taxon>Nonomuraea</taxon>
    </lineage>
</organism>
<accession>A0ABN2HNE6</accession>
<dbReference type="SUPFAM" id="SSF81606">
    <property type="entry name" value="PP2C-like"/>
    <property type="match status" value="1"/>
</dbReference>
<reference evidence="1 2" key="1">
    <citation type="journal article" date="2019" name="Int. J. Syst. Evol. Microbiol.">
        <title>The Global Catalogue of Microorganisms (GCM) 10K type strain sequencing project: providing services to taxonomists for standard genome sequencing and annotation.</title>
        <authorList>
            <consortium name="The Broad Institute Genomics Platform"/>
            <consortium name="The Broad Institute Genome Sequencing Center for Infectious Disease"/>
            <person name="Wu L."/>
            <person name="Ma J."/>
        </authorList>
    </citation>
    <scope>NUCLEOTIDE SEQUENCE [LARGE SCALE GENOMIC DNA]</scope>
    <source>
        <strain evidence="1 2">JCM 13929</strain>
    </source>
</reference>
<dbReference type="RefSeq" id="WP_346114606.1">
    <property type="nucleotide sequence ID" value="NZ_BAAAMU010000172.1"/>
</dbReference>
<protein>
    <recommendedName>
        <fullName evidence="3">PPM-type phosphatase domain-containing protein</fullName>
    </recommendedName>
</protein>
<evidence type="ECO:0000313" key="1">
    <source>
        <dbReference type="EMBL" id="GAA1690611.1"/>
    </source>
</evidence>
<keyword evidence="2" id="KW-1185">Reference proteome</keyword>
<name>A0ABN2HNE6_9ACTN</name>
<dbReference type="Proteomes" id="UP001500064">
    <property type="component" value="Unassembled WGS sequence"/>
</dbReference>
<evidence type="ECO:0008006" key="3">
    <source>
        <dbReference type="Google" id="ProtNLM"/>
    </source>
</evidence>
<evidence type="ECO:0000313" key="2">
    <source>
        <dbReference type="Proteomes" id="UP001500064"/>
    </source>
</evidence>
<proteinExistence type="predicted"/>
<gene>
    <name evidence="1" type="ORF">GCM10009733_103500</name>
</gene>
<dbReference type="Gene3D" id="3.60.40.10">
    <property type="entry name" value="PPM-type phosphatase domain"/>
    <property type="match status" value="1"/>
</dbReference>
<sequence length="277" mass="29258">MSSAYTHHLPLPIGGELAVRSDRGPHPRNLHRVTVAGYHSSVGVAICEGDAADSDKTRACAHARIAAEVSALAAAQTANAAAGVYAGRSALETSVIEETNTPLKPQATRIVGSLMTAVVTHWTVDLCWMGESVQAFALTGDMAVHGLIRPPSPKQHAIAPVRRQQVWREPSGGSDQDERVLDIRRLLLCSDSLTLPLGTSDLTRILRRSIPASATCAELIAAAQQRGALDTLTIAVVDLPSRDATDTEPAQVRQNVPARGPALHLVPTRGTPAMHAA</sequence>
<dbReference type="InterPro" id="IPR036457">
    <property type="entry name" value="PPM-type-like_dom_sf"/>
</dbReference>
<comment type="caution">
    <text evidence="1">The sequence shown here is derived from an EMBL/GenBank/DDBJ whole genome shotgun (WGS) entry which is preliminary data.</text>
</comment>